<dbReference type="GeneID" id="63698366"/>
<dbReference type="OrthoDB" id="26838at2759"/>
<organism evidence="1 2">
    <name type="scientific">Aspergillus ruber (strain CBS 135680)</name>
    <dbReference type="NCBI Taxonomy" id="1388766"/>
    <lineage>
        <taxon>Eukaryota</taxon>
        <taxon>Fungi</taxon>
        <taxon>Dikarya</taxon>
        <taxon>Ascomycota</taxon>
        <taxon>Pezizomycotina</taxon>
        <taxon>Eurotiomycetes</taxon>
        <taxon>Eurotiomycetidae</taxon>
        <taxon>Eurotiales</taxon>
        <taxon>Aspergillaceae</taxon>
        <taxon>Aspergillus</taxon>
        <taxon>Aspergillus subgen. Aspergillus</taxon>
    </lineage>
</organism>
<dbReference type="AlphaFoldDB" id="A0A017S0U4"/>
<dbReference type="Proteomes" id="UP000019804">
    <property type="component" value="Unassembled WGS sequence"/>
</dbReference>
<sequence>MWNLSASIIGPTINLRPPLYIDIEGKSLSRHGKVSLLTMLVYPEKALSVPTSSTCIHLEVQPFL</sequence>
<proteinExistence type="predicted"/>
<reference evidence="2" key="1">
    <citation type="journal article" date="2014" name="Nat. Commun.">
        <title>Genomic adaptations of the halophilic Dead Sea filamentous fungus Eurotium rubrum.</title>
        <authorList>
            <person name="Kis-Papo T."/>
            <person name="Weig A.R."/>
            <person name="Riley R."/>
            <person name="Persoh D."/>
            <person name="Salamov A."/>
            <person name="Sun H."/>
            <person name="Lipzen A."/>
            <person name="Wasser S.P."/>
            <person name="Rambold G."/>
            <person name="Grigoriev I.V."/>
            <person name="Nevo E."/>
        </authorList>
    </citation>
    <scope>NUCLEOTIDE SEQUENCE [LARGE SCALE GENOMIC DNA]</scope>
    <source>
        <strain evidence="2">CBS 135680</strain>
    </source>
</reference>
<accession>A0A017S0U4</accession>
<dbReference type="RefSeq" id="XP_040633944.1">
    <property type="nucleotide sequence ID" value="XM_040783242.1"/>
</dbReference>
<dbReference type="HOGENOM" id="CLU_2867288_0_0_1"/>
<name>A0A017S0U4_ASPRC</name>
<evidence type="ECO:0000313" key="2">
    <source>
        <dbReference type="Proteomes" id="UP000019804"/>
    </source>
</evidence>
<gene>
    <name evidence="1" type="ORF">EURHEDRAFT_417608</name>
</gene>
<dbReference type="EMBL" id="KK088464">
    <property type="protein sequence ID" value="EYE90254.1"/>
    <property type="molecule type" value="Genomic_DNA"/>
</dbReference>
<keyword evidence="2" id="KW-1185">Reference proteome</keyword>
<protein>
    <submittedName>
        <fullName evidence="1">Uncharacterized protein</fullName>
    </submittedName>
</protein>
<evidence type="ECO:0000313" key="1">
    <source>
        <dbReference type="EMBL" id="EYE90254.1"/>
    </source>
</evidence>